<dbReference type="Pfam" id="PF12023">
    <property type="entry name" value="DUF3511"/>
    <property type="match status" value="1"/>
</dbReference>
<feature type="region of interest" description="Disordered" evidence="1">
    <location>
        <begin position="40"/>
        <end position="90"/>
    </location>
</feature>
<name>A0A8J5SVY5_ZIZPA</name>
<protein>
    <submittedName>
        <fullName evidence="2">Uncharacterized protein</fullName>
    </submittedName>
</protein>
<dbReference type="PANTHER" id="PTHR33193">
    <property type="entry name" value="DOMAIN PROTEIN, PUTATIVE (DUF3511)-RELATED"/>
    <property type="match status" value="1"/>
</dbReference>
<reference evidence="2" key="2">
    <citation type="submission" date="2021-02" db="EMBL/GenBank/DDBJ databases">
        <authorList>
            <person name="Kimball J.A."/>
            <person name="Haas M.W."/>
            <person name="Macchietto M."/>
            <person name="Kono T."/>
            <person name="Duquette J."/>
            <person name="Shao M."/>
        </authorList>
    </citation>
    <scope>NUCLEOTIDE SEQUENCE</scope>
    <source>
        <tissue evidence="2">Fresh leaf tissue</tissue>
    </source>
</reference>
<dbReference type="EMBL" id="JAAALK010000283">
    <property type="protein sequence ID" value="KAG8070268.1"/>
    <property type="molecule type" value="Genomic_DNA"/>
</dbReference>
<dbReference type="OrthoDB" id="675006at2759"/>
<proteinExistence type="predicted"/>
<evidence type="ECO:0000313" key="3">
    <source>
        <dbReference type="Proteomes" id="UP000729402"/>
    </source>
</evidence>
<keyword evidence="3" id="KW-1185">Reference proteome</keyword>
<gene>
    <name evidence="2" type="ORF">GUJ93_ZPchr0006g42920</name>
</gene>
<dbReference type="PANTHER" id="PTHR33193:SF71">
    <property type="entry name" value="OS02G0223700 PROTEIN"/>
    <property type="match status" value="1"/>
</dbReference>
<evidence type="ECO:0000256" key="1">
    <source>
        <dbReference type="SAM" id="MobiDB-lite"/>
    </source>
</evidence>
<feature type="compositionally biased region" description="Basic and acidic residues" evidence="1">
    <location>
        <begin position="1"/>
        <end position="13"/>
    </location>
</feature>
<organism evidence="2 3">
    <name type="scientific">Zizania palustris</name>
    <name type="common">Northern wild rice</name>
    <dbReference type="NCBI Taxonomy" id="103762"/>
    <lineage>
        <taxon>Eukaryota</taxon>
        <taxon>Viridiplantae</taxon>
        <taxon>Streptophyta</taxon>
        <taxon>Embryophyta</taxon>
        <taxon>Tracheophyta</taxon>
        <taxon>Spermatophyta</taxon>
        <taxon>Magnoliopsida</taxon>
        <taxon>Liliopsida</taxon>
        <taxon>Poales</taxon>
        <taxon>Poaceae</taxon>
        <taxon>BOP clade</taxon>
        <taxon>Oryzoideae</taxon>
        <taxon>Oryzeae</taxon>
        <taxon>Zizaniinae</taxon>
        <taxon>Zizania</taxon>
    </lineage>
</organism>
<evidence type="ECO:0000313" key="2">
    <source>
        <dbReference type="EMBL" id="KAG8070268.1"/>
    </source>
</evidence>
<feature type="compositionally biased region" description="Polar residues" evidence="1">
    <location>
        <begin position="60"/>
        <end position="83"/>
    </location>
</feature>
<feature type="region of interest" description="Disordered" evidence="1">
    <location>
        <begin position="154"/>
        <end position="181"/>
    </location>
</feature>
<accession>A0A8J5SVY5</accession>
<sequence length="226" mass="23812">MPMEMEREMERSRSCAAERTAAYAPAATDLRCYSASYVTNYKPPPPPAAAASYPKVKRATSASSWSRPGSVVQRSGSTKTVSSGAGWGAGPMPGFSLRSYSASYAASYSPFEDAKPAKSGGGGGGVGGAAATWSAANRRSVNLRGYTPSFSALDDTAAGPHIPSKKAPPPPPAYDAGGSGFDDAELQRRKRLVAYKAYDVEGKVKNSFRRSFKWIKGKCSRAVYGL</sequence>
<dbReference type="AlphaFoldDB" id="A0A8J5SVY5"/>
<feature type="region of interest" description="Disordered" evidence="1">
    <location>
        <begin position="1"/>
        <end position="20"/>
    </location>
</feature>
<dbReference type="Proteomes" id="UP000729402">
    <property type="component" value="Unassembled WGS sequence"/>
</dbReference>
<comment type="caution">
    <text evidence="2">The sequence shown here is derived from an EMBL/GenBank/DDBJ whole genome shotgun (WGS) entry which is preliminary data.</text>
</comment>
<reference evidence="2" key="1">
    <citation type="journal article" date="2021" name="bioRxiv">
        <title>Whole Genome Assembly and Annotation of Northern Wild Rice, Zizania palustris L., Supports a Whole Genome Duplication in the Zizania Genus.</title>
        <authorList>
            <person name="Haas M."/>
            <person name="Kono T."/>
            <person name="Macchietto M."/>
            <person name="Millas R."/>
            <person name="McGilp L."/>
            <person name="Shao M."/>
            <person name="Duquette J."/>
            <person name="Hirsch C.N."/>
            <person name="Kimball J."/>
        </authorList>
    </citation>
    <scope>NUCLEOTIDE SEQUENCE</scope>
    <source>
        <tissue evidence="2">Fresh leaf tissue</tissue>
    </source>
</reference>
<dbReference type="InterPro" id="IPR021899">
    <property type="entry name" value="DUF3511"/>
</dbReference>